<dbReference type="Proteomes" id="UP000245391">
    <property type="component" value="Unassembled WGS sequence"/>
</dbReference>
<organism evidence="1 2">
    <name type="scientific">Pedobacter paludis</name>
    <dbReference type="NCBI Taxonomy" id="2203212"/>
    <lineage>
        <taxon>Bacteria</taxon>
        <taxon>Pseudomonadati</taxon>
        <taxon>Bacteroidota</taxon>
        <taxon>Sphingobacteriia</taxon>
        <taxon>Sphingobacteriales</taxon>
        <taxon>Sphingobacteriaceae</taxon>
        <taxon>Pedobacter</taxon>
    </lineage>
</organism>
<comment type="caution">
    <text evidence="1">The sequence shown here is derived from an EMBL/GenBank/DDBJ whole genome shotgun (WGS) entry which is preliminary data.</text>
</comment>
<gene>
    <name evidence="1" type="ORF">DF947_11200</name>
</gene>
<proteinExistence type="predicted"/>
<reference evidence="2" key="1">
    <citation type="submission" date="2018-05" db="EMBL/GenBank/DDBJ databases">
        <title>Pedobacter paludis sp. nov., isolated from wetland soil.</title>
        <authorList>
            <person name="Zhang Y."/>
        </authorList>
    </citation>
    <scope>NUCLEOTIDE SEQUENCE [LARGE SCALE GENOMIC DNA]</scope>
    <source>
        <strain evidence="2">R-8</strain>
    </source>
</reference>
<protein>
    <submittedName>
        <fullName evidence="1">Uncharacterized protein</fullName>
    </submittedName>
</protein>
<evidence type="ECO:0000313" key="1">
    <source>
        <dbReference type="EMBL" id="PWS31169.1"/>
    </source>
</evidence>
<evidence type="ECO:0000313" key="2">
    <source>
        <dbReference type="Proteomes" id="UP000245391"/>
    </source>
</evidence>
<dbReference type="RefSeq" id="WP_109929807.1">
    <property type="nucleotide sequence ID" value="NZ_QGNY01000004.1"/>
</dbReference>
<dbReference type="AlphaFoldDB" id="A0A317EZU9"/>
<sequence length="76" mass="8927">MSFVNMEFPHELKELYPDQIVEVRGNSDALTVILKADVDIDAFKNEIKKKYSDLDDQQILFIKHEGKQDFEKLILE</sequence>
<name>A0A317EZU9_9SPHI</name>
<keyword evidence="2" id="KW-1185">Reference proteome</keyword>
<accession>A0A317EZU9</accession>
<dbReference type="EMBL" id="QGNY01000004">
    <property type="protein sequence ID" value="PWS31169.1"/>
    <property type="molecule type" value="Genomic_DNA"/>
</dbReference>
<dbReference type="OrthoDB" id="770437at2"/>